<proteinExistence type="inferred from homology"/>
<dbReference type="GO" id="GO:0016020">
    <property type="term" value="C:membrane"/>
    <property type="evidence" value="ECO:0007669"/>
    <property type="project" value="UniProtKB-SubCell"/>
</dbReference>
<dbReference type="AlphaFoldDB" id="A0A8C5R866"/>
<evidence type="ECO:0000256" key="10">
    <source>
        <dbReference type="ARBA" id="ARBA00023224"/>
    </source>
</evidence>
<keyword evidence="10 12" id="KW-0807">Transducer</keyword>
<evidence type="ECO:0000313" key="14">
    <source>
        <dbReference type="Ensembl" id="ENSLLEP00000048669.1"/>
    </source>
</evidence>
<keyword evidence="5 12" id="KW-0812">Transmembrane</keyword>
<feature type="transmembrane region" description="Helical" evidence="13">
    <location>
        <begin position="136"/>
        <end position="161"/>
    </location>
</feature>
<feature type="transmembrane region" description="Helical" evidence="13">
    <location>
        <begin position="87"/>
        <end position="105"/>
    </location>
</feature>
<evidence type="ECO:0000256" key="1">
    <source>
        <dbReference type="ARBA" id="ARBA00004141"/>
    </source>
</evidence>
<keyword evidence="7 12" id="KW-0297">G-protein coupled receptor</keyword>
<evidence type="ECO:0000256" key="3">
    <source>
        <dbReference type="ARBA" id="ARBA00022480"/>
    </source>
</evidence>
<keyword evidence="3 12" id="KW-0919">Taste</keyword>
<evidence type="ECO:0000256" key="9">
    <source>
        <dbReference type="ARBA" id="ARBA00023170"/>
    </source>
</evidence>
<reference evidence="14" key="2">
    <citation type="submission" date="2025-09" db="UniProtKB">
        <authorList>
            <consortium name="Ensembl"/>
        </authorList>
    </citation>
    <scope>IDENTIFICATION</scope>
</reference>
<feature type="transmembrane region" description="Helical" evidence="13">
    <location>
        <begin position="50"/>
        <end position="75"/>
    </location>
</feature>
<keyword evidence="8 12" id="KW-0472">Membrane</keyword>
<keyword evidence="15" id="KW-1185">Reference proteome</keyword>
<feature type="transmembrane region" description="Helical" evidence="13">
    <location>
        <begin position="7"/>
        <end position="30"/>
    </location>
</feature>
<dbReference type="PANTHER" id="PTHR11394:SF47">
    <property type="entry name" value="TASTE RECEPTOR TYPE 2 MEMBER 40"/>
    <property type="match status" value="1"/>
</dbReference>
<dbReference type="Proteomes" id="UP000694569">
    <property type="component" value="Unplaced"/>
</dbReference>
<accession>A0A8C5R866</accession>
<dbReference type="GO" id="GO:0033038">
    <property type="term" value="F:bitter taste receptor activity"/>
    <property type="evidence" value="ECO:0007669"/>
    <property type="project" value="InterPro"/>
</dbReference>
<name>A0A8C5R866_9ANUR</name>
<keyword evidence="4 12" id="KW-0716">Sensory transduction</keyword>
<evidence type="ECO:0000256" key="6">
    <source>
        <dbReference type="ARBA" id="ARBA00022989"/>
    </source>
</evidence>
<evidence type="ECO:0000256" key="8">
    <source>
        <dbReference type="ARBA" id="ARBA00023136"/>
    </source>
</evidence>
<dbReference type="PANTHER" id="PTHR11394">
    <property type="entry name" value="TASTE RECEPTOR TYPE 2"/>
    <property type="match status" value="1"/>
</dbReference>
<dbReference type="SUPFAM" id="SSF81321">
    <property type="entry name" value="Family A G protein-coupled receptor-like"/>
    <property type="match status" value="1"/>
</dbReference>
<dbReference type="Pfam" id="PF05296">
    <property type="entry name" value="TAS2R"/>
    <property type="match status" value="2"/>
</dbReference>
<evidence type="ECO:0000256" key="2">
    <source>
        <dbReference type="ARBA" id="ARBA00007376"/>
    </source>
</evidence>
<keyword evidence="6 13" id="KW-1133">Transmembrane helix</keyword>
<comment type="subcellular location">
    <subcellularLocation>
        <location evidence="1 12">Membrane</location>
        <topology evidence="1 12">Multi-pass membrane protein</topology>
    </subcellularLocation>
</comment>
<reference evidence="14" key="1">
    <citation type="submission" date="2025-08" db="UniProtKB">
        <authorList>
            <consortium name="Ensembl"/>
        </authorList>
    </citation>
    <scope>IDENTIFICATION</scope>
</reference>
<dbReference type="Ensembl" id="ENSLLET00000050565.1">
    <property type="protein sequence ID" value="ENSLLEP00000048669.1"/>
    <property type="gene ID" value="ENSLLEG00000030659.1"/>
</dbReference>
<protein>
    <recommendedName>
        <fullName evidence="12">Taste receptor type 2</fullName>
    </recommendedName>
</protein>
<dbReference type="Gene3D" id="1.20.1070.10">
    <property type="entry name" value="Rhodopsin 7-helix transmembrane proteins"/>
    <property type="match status" value="1"/>
</dbReference>
<sequence>LPSIFKIILMLIYSVVSLGGIISNIFIFALNVKDCRRKRLSSCDILVSSIAFSNILFQCLAAVFCSAMTVTSYFLWLKVTLPKNVPWLGCGAAVVSLVTSLTAIFDHSFSMKKIPAPGNTTMLVYINTKPKCNCFYAIYLLSTSLAFALCFTSVISILVSLYKHVRRMKRSSENNSNQHTVALFGAAKTVTLLLLLYILFYTTHFLTLFHIASPGLKGFWPCSLVLCNFPVLNAVILIQGNVHLKKAFTEILKNAVRCSGLKTYFDS</sequence>
<keyword evidence="9 12" id="KW-0675">Receptor</keyword>
<evidence type="ECO:0000256" key="11">
    <source>
        <dbReference type="RuleBase" id="RU004423"/>
    </source>
</evidence>
<evidence type="ECO:0000256" key="13">
    <source>
        <dbReference type="SAM" id="Phobius"/>
    </source>
</evidence>
<dbReference type="GO" id="GO:0004930">
    <property type="term" value="F:G protein-coupled receptor activity"/>
    <property type="evidence" value="ECO:0007669"/>
    <property type="project" value="UniProtKB-KW"/>
</dbReference>
<evidence type="ECO:0000256" key="7">
    <source>
        <dbReference type="ARBA" id="ARBA00023040"/>
    </source>
</evidence>
<feature type="transmembrane region" description="Helical" evidence="13">
    <location>
        <begin position="218"/>
        <end position="238"/>
    </location>
</feature>
<organism evidence="14 15">
    <name type="scientific">Leptobrachium leishanense</name>
    <name type="common">Leishan spiny toad</name>
    <dbReference type="NCBI Taxonomy" id="445787"/>
    <lineage>
        <taxon>Eukaryota</taxon>
        <taxon>Metazoa</taxon>
        <taxon>Chordata</taxon>
        <taxon>Craniata</taxon>
        <taxon>Vertebrata</taxon>
        <taxon>Euteleostomi</taxon>
        <taxon>Amphibia</taxon>
        <taxon>Batrachia</taxon>
        <taxon>Anura</taxon>
        <taxon>Pelobatoidea</taxon>
        <taxon>Megophryidae</taxon>
        <taxon>Leptobrachium</taxon>
    </lineage>
</organism>
<evidence type="ECO:0000256" key="12">
    <source>
        <dbReference type="RuleBase" id="RU004424"/>
    </source>
</evidence>
<evidence type="ECO:0000256" key="5">
    <source>
        <dbReference type="ARBA" id="ARBA00022692"/>
    </source>
</evidence>
<feature type="transmembrane region" description="Helical" evidence="13">
    <location>
        <begin position="181"/>
        <end position="206"/>
    </location>
</feature>
<dbReference type="GeneTree" id="ENSGT01150000286961"/>
<comment type="similarity">
    <text evidence="2 11">Belongs to the G-protein coupled receptor T2R family.</text>
</comment>
<dbReference type="InterPro" id="IPR007960">
    <property type="entry name" value="TAS2R"/>
</dbReference>
<evidence type="ECO:0000313" key="15">
    <source>
        <dbReference type="Proteomes" id="UP000694569"/>
    </source>
</evidence>
<evidence type="ECO:0000256" key="4">
    <source>
        <dbReference type="ARBA" id="ARBA00022606"/>
    </source>
</evidence>